<dbReference type="InterPro" id="IPR002885">
    <property type="entry name" value="PPR_rpt"/>
</dbReference>
<accession>A0A9J5ZGV9</accession>
<dbReference type="EMBL" id="JACXVP010000004">
    <property type="protein sequence ID" value="KAG5610054.1"/>
    <property type="molecule type" value="Genomic_DNA"/>
</dbReference>
<dbReference type="PANTHER" id="PTHR47926:SF373">
    <property type="entry name" value="TETRATRICOPEPTIDE-LIKE HELICAL DOMAIN SUPERFAMILY, DYW DOMAIN-CONTAINING PROTEIN"/>
    <property type="match status" value="1"/>
</dbReference>
<dbReference type="FunFam" id="1.25.40.10:FF:000125">
    <property type="entry name" value="Pentatricopeptide repeat-containing protein"/>
    <property type="match status" value="2"/>
</dbReference>
<comment type="similarity">
    <text evidence="1">Belongs to the NADH:flavin oxidoreductase/NADH oxidase family.</text>
</comment>
<dbReference type="Pfam" id="PF01535">
    <property type="entry name" value="PPR"/>
    <property type="match status" value="8"/>
</dbReference>
<evidence type="ECO:0000256" key="1">
    <source>
        <dbReference type="ARBA" id="ARBA00005979"/>
    </source>
</evidence>
<feature type="repeat" description="PPR" evidence="3">
    <location>
        <begin position="207"/>
        <end position="237"/>
    </location>
</feature>
<dbReference type="InterPro" id="IPR011990">
    <property type="entry name" value="TPR-like_helical_dom_sf"/>
</dbReference>
<dbReference type="Pfam" id="PF20431">
    <property type="entry name" value="E_motif"/>
    <property type="match status" value="1"/>
</dbReference>
<dbReference type="InterPro" id="IPR046960">
    <property type="entry name" value="PPR_At4g14850-like_plant"/>
</dbReference>
<dbReference type="OrthoDB" id="185373at2759"/>
<feature type="repeat" description="PPR" evidence="3">
    <location>
        <begin position="145"/>
        <end position="179"/>
    </location>
</feature>
<dbReference type="GO" id="GO:0016491">
    <property type="term" value="F:oxidoreductase activity"/>
    <property type="evidence" value="ECO:0007669"/>
    <property type="project" value="InterPro"/>
</dbReference>
<feature type="repeat" description="PPR" evidence="3">
    <location>
        <begin position="82"/>
        <end position="116"/>
    </location>
</feature>
<feature type="domain" description="NADH:flavin oxidoreductase/NADH oxidase N-terminal" evidence="4">
    <location>
        <begin position="624"/>
        <end position="911"/>
    </location>
</feature>
<dbReference type="InterPro" id="IPR013785">
    <property type="entry name" value="Aldolase_TIM"/>
</dbReference>
<dbReference type="GO" id="GO:0009451">
    <property type="term" value="P:RNA modification"/>
    <property type="evidence" value="ECO:0007669"/>
    <property type="project" value="InterPro"/>
</dbReference>
<dbReference type="Gene3D" id="3.20.20.70">
    <property type="entry name" value="Aldolase class I"/>
    <property type="match status" value="1"/>
</dbReference>
<evidence type="ECO:0000259" key="4">
    <source>
        <dbReference type="Pfam" id="PF00724"/>
    </source>
</evidence>
<keyword evidence="6" id="KW-1185">Reference proteome</keyword>
<proteinExistence type="inferred from homology"/>
<organism evidence="5 6">
    <name type="scientific">Solanum commersonii</name>
    <name type="common">Commerson's wild potato</name>
    <name type="synonym">Commerson's nightshade</name>
    <dbReference type="NCBI Taxonomy" id="4109"/>
    <lineage>
        <taxon>Eukaryota</taxon>
        <taxon>Viridiplantae</taxon>
        <taxon>Streptophyta</taxon>
        <taxon>Embryophyta</taxon>
        <taxon>Tracheophyta</taxon>
        <taxon>Spermatophyta</taxon>
        <taxon>Magnoliopsida</taxon>
        <taxon>eudicotyledons</taxon>
        <taxon>Gunneridae</taxon>
        <taxon>Pentapetalae</taxon>
        <taxon>asterids</taxon>
        <taxon>lamiids</taxon>
        <taxon>Solanales</taxon>
        <taxon>Solanaceae</taxon>
        <taxon>Solanoideae</taxon>
        <taxon>Solaneae</taxon>
        <taxon>Solanum</taxon>
    </lineage>
</organism>
<evidence type="ECO:0000256" key="3">
    <source>
        <dbReference type="PROSITE-ProRule" id="PRU00708"/>
    </source>
</evidence>
<evidence type="ECO:0000313" key="6">
    <source>
        <dbReference type="Proteomes" id="UP000824120"/>
    </source>
</evidence>
<name>A0A9J5ZGV9_SOLCO</name>
<evidence type="ECO:0000256" key="2">
    <source>
        <dbReference type="ARBA" id="ARBA00022737"/>
    </source>
</evidence>
<dbReference type="AlphaFoldDB" id="A0A9J5ZGV9"/>
<dbReference type="GO" id="GO:0010181">
    <property type="term" value="F:FMN binding"/>
    <property type="evidence" value="ECO:0007669"/>
    <property type="project" value="InterPro"/>
</dbReference>
<dbReference type="Proteomes" id="UP000824120">
    <property type="component" value="Chromosome 4"/>
</dbReference>
<dbReference type="PANTHER" id="PTHR47926">
    <property type="entry name" value="PENTATRICOPEPTIDE REPEAT-CONTAINING PROTEIN"/>
    <property type="match status" value="1"/>
</dbReference>
<dbReference type="GO" id="GO:0099402">
    <property type="term" value="P:plant organ development"/>
    <property type="evidence" value="ECO:0007669"/>
    <property type="project" value="UniProtKB-ARBA"/>
</dbReference>
<feature type="repeat" description="PPR" evidence="3">
    <location>
        <begin position="238"/>
        <end position="272"/>
    </location>
</feature>
<dbReference type="GO" id="GO:0003723">
    <property type="term" value="F:RNA binding"/>
    <property type="evidence" value="ECO:0007669"/>
    <property type="project" value="InterPro"/>
</dbReference>
<dbReference type="FunFam" id="1.25.40.10:FF:000158">
    <property type="entry name" value="pentatricopeptide repeat-containing protein At2g33680"/>
    <property type="match status" value="1"/>
</dbReference>
<dbReference type="InterPro" id="IPR001155">
    <property type="entry name" value="OxRdtase_FMN_N"/>
</dbReference>
<dbReference type="InterPro" id="IPR046848">
    <property type="entry name" value="E_motif"/>
</dbReference>
<gene>
    <name evidence="5" type="ORF">H5410_021335</name>
</gene>
<dbReference type="Pfam" id="PF00724">
    <property type="entry name" value="Oxidored_FMN"/>
    <property type="match status" value="1"/>
</dbReference>
<dbReference type="PROSITE" id="PS51375">
    <property type="entry name" value="PPR"/>
    <property type="match status" value="7"/>
</dbReference>
<sequence>MLKLFVAPVKLRHFFKFCKSVFKLQTKLHFINQPIKHYSLLPRVDYTCNQDVSRSNRIISKLSKEGQVDEARKLFDKMSEPDVVSWTAMISGYIRCGKIDKARELFDRTDAKRDVVTWTAMLAAYARTNQILEAEMLFNEMPEKNVVSWNSLIDGYARNGRIDKGLELFWKMRERNVVSWNMVIAGLARNGRINEARVLFDQMPEKNVVSWTTMIAGLSRNGRVDDARTLFDRTPERNVVSWNAMITGYTQNSRLDEAFELFEMMPEKIVSSWNTMIMGFIQNGELGRARILFDKMRQRDVVSWSTMINGYMLEGRSEEALRNFCDMQMDVWVKPNEGTFVSVLGACSDLAGLSEGMQIHQVINKTLYQKNEVVISALINMYSKCGDVATARKMFDDGLRGQRDLISWNVMIAAYTHHGFGRDAINLFKEMLQLGFKPNDVTYVGLLAACSHSGLVEDGLKYFDELCRDDSIKLREDHYTCLVDLCGRAGRLKEALDVIERLPRTESAFIWGALLSGCNLHGDSETGKLAAIKLLGIEAKSPGTYLSLSKLCASKGKWKEAAKLRTQMKDRGLKKQPGCSWIAVENRVHVFLVGDTSHYETEVIHSLLGNLHMKMKRTGCPPVDDSSEPHAIEYYAQRTTKGGFLISESTSASDISNGSPNMPGIWTEDQAEAWKPIVDSVHGKSGVFFCQLWHPGRLSDSSLNNFLIAWNLVPDDGEYFRPIPKQLKANELPLIVNDFRNAAHNAIEAGFNGVEINAANSYIIDQFLNDQVNDRTDAYDGNIENRCRLALEIIGAVVEEIGPDRVGVKLSLFSKVFGRKDLNLEALSTYLASELTKLRVLCLHVFEPRDEPRCLKSIRNAFEGTLIASGGYNKTEGDEAITESCADLVSFGRLFLANPDLPKRFDVNAPLNKHDRSTFYRTDPVLGYTDYPSLEIAC</sequence>
<feature type="repeat" description="PPR" evidence="3">
    <location>
        <begin position="404"/>
        <end position="438"/>
    </location>
</feature>
<feature type="repeat" description="PPR" evidence="3">
    <location>
        <begin position="541"/>
        <end position="575"/>
    </location>
</feature>
<dbReference type="NCBIfam" id="TIGR00756">
    <property type="entry name" value="PPR"/>
    <property type="match status" value="10"/>
</dbReference>
<keyword evidence="2" id="KW-0677">Repeat</keyword>
<dbReference type="Gene3D" id="1.25.40.10">
    <property type="entry name" value="Tetratricopeptide repeat domain"/>
    <property type="match status" value="6"/>
</dbReference>
<reference evidence="5 6" key="1">
    <citation type="submission" date="2020-09" db="EMBL/GenBank/DDBJ databases">
        <title>De no assembly of potato wild relative species, Solanum commersonii.</title>
        <authorList>
            <person name="Cho K."/>
        </authorList>
    </citation>
    <scope>NUCLEOTIDE SEQUENCE [LARGE SCALE GENOMIC DNA]</scope>
    <source>
        <strain evidence="5">LZ3.2</strain>
        <tissue evidence="5">Leaf</tissue>
    </source>
</reference>
<protein>
    <recommendedName>
        <fullName evidence="4">NADH:flavin oxidoreductase/NADH oxidase N-terminal domain-containing protein</fullName>
    </recommendedName>
</protein>
<comment type="caution">
    <text evidence="5">The sequence shown here is derived from an EMBL/GenBank/DDBJ whole genome shotgun (WGS) entry which is preliminary data.</text>
</comment>
<dbReference type="SUPFAM" id="SSF48452">
    <property type="entry name" value="TPR-like"/>
    <property type="match status" value="1"/>
</dbReference>
<dbReference type="SUPFAM" id="SSF51395">
    <property type="entry name" value="FMN-linked oxidoreductases"/>
    <property type="match status" value="1"/>
</dbReference>
<dbReference type="Pfam" id="PF13041">
    <property type="entry name" value="PPR_2"/>
    <property type="match status" value="3"/>
</dbReference>
<feature type="repeat" description="PPR" evidence="3">
    <location>
        <begin position="300"/>
        <end position="330"/>
    </location>
</feature>
<evidence type="ECO:0000313" key="5">
    <source>
        <dbReference type="EMBL" id="KAG5610054.1"/>
    </source>
</evidence>